<organism evidence="1 2">
    <name type="scientific">Clostridium oceanicum</name>
    <dbReference type="NCBI Taxonomy" id="1543"/>
    <lineage>
        <taxon>Bacteria</taxon>
        <taxon>Bacillati</taxon>
        <taxon>Bacillota</taxon>
        <taxon>Clostridia</taxon>
        <taxon>Eubacteriales</taxon>
        <taxon>Clostridiaceae</taxon>
        <taxon>Clostridium</taxon>
    </lineage>
</organism>
<sequence>MKKNIDKYNGNYAYKKHQISTGKSSKGFPIVERTTNATLYPEAIKDSIDLKEMKEK</sequence>
<keyword evidence="2" id="KW-1185">Reference proteome</keyword>
<accession>A0ABN1J9P8</accession>
<evidence type="ECO:0000313" key="2">
    <source>
        <dbReference type="Proteomes" id="UP001501510"/>
    </source>
</evidence>
<comment type="caution">
    <text evidence="1">The sequence shown here is derived from an EMBL/GenBank/DDBJ whole genome shotgun (WGS) entry which is preliminary data.</text>
</comment>
<name>A0ABN1J9P8_9CLOT</name>
<protein>
    <submittedName>
        <fullName evidence="1">Uncharacterized protein</fullName>
    </submittedName>
</protein>
<dbReference type="Proteomes" id="UP001501510">
    <property type="component" value="Unassembled WGS sequence"/>
</dbReference>
<gene>
    <name evidence="1" type="ORF">GCM10008906_03710</name>
</gene>
<proteinExistence type="predicted"/>
<dbReference type="EMBL" id="BAAACG010000003">
    <property type="protein sequence ID" value="GAA0733215.1"/>
    <property type="molecule type" value="Genomic_DNA"/>
</dbReference>
<evidence type="ECO:0000313" key="1">
    <source>
        <dbReference type="EMBL" id="GAA0733215.1"/>
    </source>
</evidence>
<dbReference type="RefSeq" id="WP_343758281.1">
    <property type="nucleotide sequence ID" value="NZ_BAAACG010000003.1"/>
</dbReference>
<reference evidence="1 2" key="1">
    <citation type="journal article" date="2019" name="Int. J. Syst. Evol. Microbiol.">
        <title>The Global Catalogue of Microorganisms (GCM) 10K type strain sequencing project: providing services to taxonomists for standard genome sequencing and annotation.</title>
        <authorList>
            <consortium name="The Broad Institute Genomics Platform"/>
            <consortium name="The Broad Institute Genome Sequencing Center for Infectious Disease"/>
            <person name="Wu L."/>
            <person name="Ma J."/>
        </authorList>
    </citation>
    <scope>NUCLEOTIDE SEQUENCE [LARGE SCALE GENOMIC DNA]</scope>
    <source>
        <strain evidence="1 2">JCM 1407</strain>
    </source>
</reference>